<protein>
    <submittedName>
        <fullName evidence="1">Uncharacterized protein</fullName>
    </submittedName>
</protein>
<evidence type="ECO:0000313" key="1">
    <source>
        <dbReference type="EMBL" id="CDW22201.1"/>
    </source>
</evidence>
<organism evidence="1">
    <name type="scientific">Lepeophtheirus salmonis</name>
    <name type="common">Salmon louse</name>
    <name type="synonym">Caligus salmonis</name>
    <dbReference type="NCBI Taxonomy" id="72036"/>
    <lineage>
        <taxon>Eukaryota</taxon>
        <taxon>Metazoa</taxon>
        <taxon>Ecdysozoa</taxon>
        <taxon>Arthropoda</taxon>
        <taxon>Crustacea</taxon>
        <taxon>Multicrustacea</taxon>
        <taxon>Hexanauplia</taxon>
        <taxon>Copepoda</taxon>
        <taxon>Siphonostomatoida</taxon>
        <taxon>Caligidae</taxon>
        <taxon>Lepeophtheirus</taxon>
    </lineage>
</organism>
<sequence length="37" mass="4177">VPLYIVPSLEQTLNKILLIADWLKNVSCHKINLNCLG</sequence>
<proteinExistence type="predicted"/>
<reference evidence="1" key="1">
    <citation type="submission" date="2014-05" db="EMBL/GenBank/DDBJ databases">
        <authorList>
            <person name="Chronopoulou M."/>
        </authorList>
    </citation>
    <scope>NUCLEOTIDE SEQUENCE</scope>
    <source>
        <tissue evidence="1">Whole organism</tissue>
    </source>
</reference>
<name>A0A0K2T9Q5_LEPSM</name>
<dbReference type="EMBL" id="HACA01004840">
    <property type="protein sequence ID" value="CDW22201.1"/>
    <property type="molecule type" value="Transcribed_RNA"/>
</dbReference>
<feature type="non-terminal residue" evidence="1">
    <location>
        <position position="1"/>
    </location>
</feature>
<dbReference type="AlphaFoldDB" id="A0A0K2T9Q5"/>
<accession>A0A0K2T9Q5</accession>